<dbReference type="AlphaFoldDB" id="Q2IVK0"/>
<name>Q2IVK0_RHOP2</name>
<dbReference type="STRING" id="316058.RPB_3059"/>
<dbReference type="HOGENOM" id="CLU_1609515_0_0_5"/>
<dbReference type="EMBL" id="CP000250">
    <property type="protein sequence ID" value="ABD07760.1"/>
    <property type="molecule type" value="Genomic_DNA"/>
</dbReference>
<keyword evidence="2" id="KW-1185">Reference proteome</keyword>
<gene>
    <name evidence="1" type="ordered locus">RPB_3059</name>
</gene>
<protein>
    <submittedName>
        <fullName evidence="1">Uncharacterized protein</fullName>
    </submittedName>
</protein>
<organism evidence="1 2">
    <name type="scientific">Rhodopseudomonas palustris (strain HaA2)</name>
    <dbReference type="NCBI Taxonomy" id="316058"/>
    <lineage>
        <taxon>Bacteria</taxon>
        <taxon>Pseudomonadati</taxon>
        <taxon>Pseudomonadota</taxon>
        <taxon>Alphaproteobacteria</taxon>
        <taxon>Hyphomicrobiales</taxon>
        <taxon>Nitrobacteraceae</taxon>
        <taxon>Rhodopseudomonas</taxon>
    </lineage>
</organism>
<accession>Q2IVK0</accession>
<sequence>METDHFTGGICLLQRPASDWKGWKCVSRRGHNDRHRRSRGVEMSKSTKTRRIHQADYQRAYREQQKAIRKPTRDDVARLALYFMIREGLKDGHERSLADWCETLTNGLVEQGFDPEATLHRLHQLIDRYADGWSFQLKRHLTQHTVRQPQSNCIPPITPSNAVDV</sequence>
<evidence type="ECO:0000313" key="1">
    <source>
        <dbReference type="EMBL" id="ABD07760.1"/>
    </source>
</evidence>
<evidence type="ECO:0000313" key="2">
    <source>
        <dbReference type="Proteomes" id="UP000008809"/>
    </source>
</evidence>
<dbReference type="KEGG" id="rpb:RPB_3059"/>
<reference evidence="1 2" key="1">
    <citation type="submission" date="2006-01" db="EMBL/GenBank/DDBJ databases">
        <title>Complete sequence of Rhodopseudomonas palustris HaA2.</title>
        <authorList>
            <consortium name="US DOE Joint Genome Institute"/>
            <person name="Copeland A."/>
            <person name="Lucas S."/>
            <person name="Lapidus A."/>
            <person name="Barry K."/>
            <person name="Detter J.C."/>
            <person name="Glavina T."/>
            <person name="Hammon N."/>
            <person name="Israni S."/>
            <person name="Pitluck S."/>
            <person name="Chain P."/>
            <person name="Malfatti S."/>
            <person name="Shin M."/>
            <person name="Vergez L."/>
            <person name="Schmutz J."/>
            <person name="Larimer F."/>
            <person name="Land M."/>
            <person name="Hauser L."/>
            <person name="Pelletier D.A."/>
            <person name="Kyrpides N."/>
            <person name="Anderson I."/>
            <person name="Oda Y."/>
            <person name="Harwood C.S."/>
            <person name="Richardson P."/>
        </authorList>
    </citation>
    <scope>NUCLEOTIDE SEQUENCE [LARGE SCALE GENOMIC DNA]</scope>
    <source>
        <strain evidence="1 2">HaA2</strain>
    </source>
</reference>
<dbReference type="Proteomes" id="UP000008809">
    <property type="component" value="Chromosome"/>
</dbReference>
<proteinExistence type="predicted"/>